<dbReference type="InterPro" id="IPR046248">
    <property type="entry name" value="DUF6281"/>
</dbReference>
<organism evidence="2 3">
    <name type="scientific">Streptomyces gilvifuscus</name>
    <dbReference type="NCBI Taxonomy" id="1550617"/>
    <lineage>
        <taxon>Bacteria</taxon>
        <taxon>Bacillati</taxon>
        <taxon>Actinomycetota</taxon>
        <taxon>Actinomycetes</taxon>
        <taxon>Kitasatosporales</taxon>
        <taxon>Streptomycetaceae</taxon>
        <taxon>Streptomyces</taxon>
    </lineage>
</organism>
<dbReference type="RefSeq" id="WP_272176148.1">
    <property type="nucleotide sequence ID" value="NZ_JAQOSK010000007.1"/>
</dbReference>
<accession>A0ABT5FWC0</accession>
<evidence type="ECO:0000313" key="2">
    <source>
        <dbReference type="EMBL" id="MDC2956824.1"/>
    </source>
</evidence>
<dbReference type="Proteomes" id="UP001221328">
    <property type="component" value="Unassembled WGS sequence"/>
</dbReference>
<dbReference type="PROSITE" id="PS51257">
    <property type="entry name" value="PROKAR_LIPOPROTEIN"/>
    <property type="match status" value="1"/>
</dbReference>
<evidence type="ECO:0000313" key="3">
    <source>
        <dbReference type="Proteomes" id="UP001221328"/>
    </source>
</evidence>
<dbReference type="EMBL" id="JAQOSK010000007">
    <property type="protein sequence ID" value="MDC2956824.1"/>
    <property type="molecule type" value="Genomic_DNA"/>
</dbReference>
<keyword evidence="3" id="KW-1185">Reference proteome</keyword>
<dbReference type="Pfam" id="PF19797">
    <property type="entry name" value="DUF6281"/>
    <property type="match status" value="1"/>
</dbReference>
<feature type="signal peptide" evidence="1">
    <location>
        <begin position="1"/>
        <end position="22"/>
    </location>
</feature>
<name>A0ABT5FWC0_9ACTN</name>
<comment type="caution">
    <text evidence="2">The sequence shown here is derived from an EMBL/GenBank/DDBJ whole genome shotgun (WGS) entry which is preliminary data.</text>
</comment>
<feature type="chain" id="PRO_5046036418" evidence="1">
    <location>
        <begin position="23"/>
        <end position="126"/>
    </location>
</feature>
<sequence>MRRVGRSVMLAASMLVSAVACTSDSSDGEDAGSCAYQIRYQGRTYSDLANVHFTVGKKLGDATNPPCDDTGGDITDPATTVTAYKVDGLSPEVAIAVGDTPSQARFVAVYSGSELPPEVKKLLNGS</sequence>
<reference evidence="2 3" key="1">
    <citation type="journal article" date="2015" name="Int. J. Syst. Evol. Microbiol.">
        <title>Streptomyces gilvifuscus sp. nov., an actinomycete that produces antibacterial compounds isolated from soil.</title>
        <authorList>
            <person name="Nguyen T.M."/>
            <person name="Kim J."/>
        </authorList>
    </citation>
    <scope>NUCLEOTIDE SEQUENCE [LARGE SCALE GENOMIC DNA]</scope>
    <source>
        <strain evidence="2 3">T113</strain>
    </source>
</reference>
<keyword evidence="1" id="KW-0732">Signal</keyword>
<evidence type="ECO:0000256" key="1">
    <source>
        <dbReference type="SAM" id="SignalP"/>
    </source>
</evidence>
<gene>
    <name evidence="2" type="ORF">PO587_20350</name>
</gene>
<proteinExistence type="predicted"/>
<protein>
    <submittedName>
        <fullName evidence="2">DUF6281 family protein</fullName>
    </submittedName>
</protein>